<dbReference type="AlphaFoldDB" id="A0A061JD96"/>
<dbReference type="Pfam" id="PF08282">
    <property type="entry name" value="Hydrolase_3"/>
    <property type="match status" value="1"/>
</dbReference>
<dbReference type="GO" id="GO:0016787">
    <property type="term" value="F:hydrolase activity"/>
    <property type="evidence" value="ECO:0007669"/>
    <property type="project" value="UniProtKB-KW"/>
</dbReference>
<dbReference type="Gene3D" id="3.40.50.1000">
    <property type="entry name" value="HAD superfamily/HAD-like"/>
    <property type="match status" value="1"/>
</dbReference>
<evidence type="ECO:0000256" key="1">
    <source>
        <dbReference type="ARBA" id="ARBA00001946"/>
    </source>
</evidence>
<dbReference type="Gene3D" id="3.30.1240.10">
    <property type="match status" value="1"/>
</dbReference>
<dbReference type="PANTHER" id="PTHR47267:SF4">
    <property type="entry name" value="PYRIDOXAL PHOSPHATE PHOSPHATASE YIGL"/>
    <property type="match status" value="1"/>
</dbReference>
<proteinExistence type="predicted"/>
<comment type="caution">
    <text evidence="4">The sequence shown here is derived from an EMBL/GenBank/DDBJ whole genome shotgun (WGS) entry which is preliminary data.</text>
</comment>
<dbReference type="Proteomes" id="UP000031737">
    <property type="component" value="Unassembled WGS sequence"/>
</dbReference>
<dbReference type="InterPro" id="IPR023214">
    <property type="entry name" value="HAD_sf"/>
</dbReference>
<dbReference type="OrthoDB" id="27226at2759"/>
<dbReference type="VEuPathDB" id="TriTrypDB:TRSC58_00142"/>
<dbReference type="PANTHER" id="PTHR47267">
    <property type="match status" value="1"/>
</dbReference>
<dbReference type="SUPFAM" id="SSF56784">
    <property type="entry name" value="HAD-like"/>
    <property type="match status" value="1"/>
</dbReference>
<sequence>MEKATTLMPAVFMRNECDSSTPPGDKCRSKFAGGAFAVVASDMDGTILDPNCRLTERTKDTLYELSTCGVHIILVTGRTHLAVEDTRRDLLQHYMKRHEARGACSSLSGGYEGIYVVSFDGARVQNPKGDMIFSRNLDDDIVRALYEHFGLRDHGDDPKQVVSVIAHQTGRFCLYRPFMSDAQMLENFVVLPEVHSDLLGTFPTTAVAKVSFLCTDQEILRRYENEINKLFHGRAVAVLVSETCLDVVAAGVSKATAIREIGKILNFDLERDVIAFGDSMSDMEMLDSVAKGCIMGNGQQRLGALLPHMEVVGSNSDDGVARKLMEVFFSLGFRLTPHRGWGEQ</sequence>
<comment type="cofactor">
    <cofactor evidence="1">
        <name>Mg(2+)</name>
        <dbReference type="ChEBI" id="CHEBI:18420"/>
    </cofactor>
</comment>
<evidence type="ECO:0000313" key="5">
    <source>
        <dbReference type="Proteomes" id="UP000031737"/>
    </source>
</evidence>
<keyword evidence="2 4" id="KW-0378">Hydrolase</keyword>
<evidence type="ECO:0000256" key="3">
    <source>
        <dbReference type="ARBA" id="ARBA00022842"/>
    </source>
</evidence>
<dbReference type="EMBL" id="AUPL01000142">
    <property type="protein sequence ID" value="ESL12096.1"/>
    <property type="molecule type" value="Genomic_DNA"/>
</dbReference>
<reference evidence="4 5" key="1">
    <citation type="submission" date="2013-07" db="EMBL/GenBank/DDBJ databases">
        <authorList>
            <person name="Stoco P.H."/>
            <person name="Wagner G."/>
            <person name="Gerber A."/>
            <person name="Zaha A."/>
            <person name="Thompson C."/>
            <person name="Bartholomeu D.C."/>
            <person name="Luckemeyer D.D."/>
            <person name="Bahia D."/>
            <person name="Loreto E."/>
            <person name="Prestes E.B."/>
            <person name="Lima F.M."/>
            <person name="Rodrigues-Luiz G."/>
            <person name="Vallejo G.A."/>
            <person name="Filho J.F."/>
            <person name="Monteiro K.M."/>
            <person name="Tyler K.M."/>
            <person name="de Almeida L.G."/>
            <person name="Ortiz M.F."/>
            <person name="Siervo M.A."/>
            <person name="de Moraes M.H."/>
            <person name="Cunha O.L."/>
            <person name="Mendonca-Neto R."/>
            <person name="Silva R."/>
            <person name="Teixeira S.M."/>
            <person name="Murta S.M."/>
            <person name="Sincero T.C."/>
            <person name="Mendes T.A."/>
            <person name="Urmenyi T.P."/>
            <person name="Silva V.G."/>
            <person name="da Rocha W.D."/>
            <person name="Andersson B."/>
            <person name="Romanha A.J."/>
            <person name="Steindel M."/>
            <person name="de Vasconcelos A.T."/>
            <person name="Grisard E.C."/>
        </authorList>
    </citation>
    <scope>NUCLEOTIDE SEQUENCE [LARGE SCALE GENOMIC DNA]</scope>
    <source>
        <strain evidence="4 5">SC58</strain>
    </source>
</reference>
<evidence type="ECO:0000313" key="4">
    <source>
        <dbReference type="EMBL" id="ESL12096.1"/>
    </source>
</evidence>
<keyword evidence="5" id="KW-1185">Reference proteome</keyword>
<gene>
    <name evidence="4" type="ORF">TRSC58_00142</name>
</gene>
<dbReference type="InterPro" id="IPR036412">
    <property type="entry name" value="HAD-like_sf"/>
</dbReference>
<keyword evidence="3" id="KW-0460">Magnesium</keyword>
<organism evidence="4 5">
    <name type="scientific">Trypanosoma rangeli SC58</name>
    <dbReference type="NCBI Taxonomy" id="429131"/>
    <lineage>
        <taxon>Eukaryota</taxon>
        <taxon>Discoba</taxon>
        <taxon>Euglenozoa</taxon>
        <taxon>Kinetoplastea</taxon>
        <taxon>Metakinetoplastina</taxon>
        <taxon>Trypanosomatida</taxon>
        <taxon>Trypanosomatidae</taxon>
        <taxon>Trypanosoma</taxon>
        <taxon>Herpetosoma</taxon>
    </lineage>
</organism>
<accession>A0A061JD96</accession>
<protein>
    <submittedName>
        <fullName evidence="4">Haloacid dehalogenase hydrolase</fullName>
    </submittedName>
</protein>
<evidence type="ECO:0000256" key="2">
    <source>
        <dbReference type="ARBA" id="ARBA00022801"/>
    </source>
</evidence>
<name>A0A061JD96_TRYRA</name>